<evidence type="ECO:0000256" key="4">
    <source>
        <dbReference type="ARBA" id="ARBA00023033"/>
    </source>
</evidence>
<comment type="caution">
    <text evidence="6">The sequence shown here is derived from an EMBL/GenBank/DDBJ whole genome shotgun (WGS) entry which is preliminary data.</text>
</comment>
<evidence type="ECO:0000313" key="6">
    <source>
        <dbReference type="EMBL" id="GHO81997.1"/>
    </source>
</evidence>
<dbReference type="RefSeq" id="WP_201359710.1">
    <property type="nucleotide sequence ID" value="NZ_BNJJ01000001.1"/>
</dbReference>
<dbReference type="SUPFAM" id="SSF51679">
    <property type="entry name" value="Bacterial luciferase-like"/>
    <property type="match status" value="1"/>
</dbReference>
<gene>
    <name evidence="6" type="ORF">KSZ_00030</name>
</gene>
<reference evidence="6 7" key="1">
    <citation type="journal article" date="2021" name="Int. J. Syst. Evol. Microbiol.">
        <title>Reticulibacter mediterranei gen. nov., sp. nov., within the new family Reticulibacteraceae fam. nov., and Ktedonospora formicarum gen. nov., sp. nov., Ktedonobacter robiniae sp. nov., Dictyobacter formicarum sp. nov. and Dictyobacter arantiisoli sp. nov., belonging to the class Ktedonobacteria.</title>
        <authorList>
            <person name="Yabe S."/>
            <person name="Zheng Y."/>
            <person name="Wang C.M."/>
            <person name="Sakai Y."/>
            <person name="Abe K."/>
            <person name="Yokota A."/>
            <person name="Donadio S."/>
            <person name="Cavaletti L."/>
            <person name="Monciardini P."/>
        </authorList>
    </citation>
    <scope>NUCLEOTIDE SEQUENCE [LARGE SCALE GENOMIC DNA]</scope>
    <source>
        <strain evidence="6 7">SOSP1-9</strain>
    </source>
</reference>
<dbReference type="Pfam" id="PF00296">
    <property type="entry name" value="Bac_luciferase"/>
    <property type="match status" value="1"/>
</dbReference>
<keyword evidence="1" id="KW-0285">Flavoprotein</keyword>
<sequence length="303" mass="34314">MARIQFGWCIPFESGDRSRTEQLTAYQQGLDIISGHFDTAWMGDHVQFGEKSVLEAWTAMSYLAARSSNITFGHLVLCQLFRNPALLAKMAATLQYMSEGRFILGLGTGWHQEECNSYNFEFPTPGVRIEELEETLQIVKALWREDHVTIEGKYYSVKDANCQPKPDPIPPIMVAAFQPRMMRLAARHADWWVTQGAEIPKITAQVESLNEACDKIGRGRTSIKRLLQLGCYCAPTETELKQIIGNKEVNPNWSLSGTPAQVVEQLRPFIDLGFDHFIIDTSDFPNLTTLKMLAYEVLPLLNR</sequence>
<dbReference type="Gene3D" id="3.20.20.30">
    <property type="entry name" value="Luciferase-like domain"/>
    <property type="match status" value="1"/>
</dbReference>
<dbReference type="InterPro" id="IPR050172">
    <property type="entry name" value="SsuD_RutA_monooxygenase"/>
</dbReference>
<dbReference type="Proteomes" id="UP000635565">
    <property type="component" value="Unassembled WGS sequence"/>
</dbReference>
<proteinExistence type="predicted"/>
<dbReference type="PANTHER" id="PTHR42847">
    <property type="entry name" value="ALKANESULFONATE MONOOXYGENASE"/>
    <property type="match status" value="1"/>
</dbReference>
<keyword evidence="2" id="KW-0288">FMN</keyword>
<keyword evidence="7" id="KW-1185">Reference proteome</keyword>
<evidence type="ECO:0000256" key="3">
    <source>
        <dbReference type="ARBA" id="ARBA00023002"/>
    </source>
</evidence>
<name>A0ABQ3V801_9CHLR</name>
<evidence type="ECO:0000313" key="7">
    <source>
        <dbReference type="Proteomes" id="UP000635565"/>
    </source>
</evidence>
<evidence type="ECO:0000256" key="2">
    <source>
        <dbReference type="ARBA" id="ARBA00022643"/>
    </source>
</evidence>
<dbReference type="InterPro" id="IPR036661">
    <property type="entry name" value="Luciferase-like_sf"/>
</dbReference>
<keyword evidence="4" id="KW-0503">Monooxygenase</keyword>
<accession>A0ABQ3V801</accession>
<dbReference type="PANTHER" id="PTHR42847:SF4">
    <property type="entry name" value="ALKANESULFONATE MONOOXYGENASE-RELATED"/>
    <property type="match status" value="1"/>
</dbReference>
<evidence type="ECO:0000256" key="1">
    <source>
        <dbReference type="ARBA" id="ARBA00022630"/>
    </source>
</evidence>
<protein>
    <recommendedName>
        <fullName evidence="5">Luciferase-like domain-containing protein</fullName>
    </recommendedName>
</protein>
<dbReference type="EMBL" id="BNJJ01000001">
    <property type="protein sequence ID" value="GHO81997.1"/>
    <property type="molecule type" value="Genomic_DNA"/>
</dbReference>
<keyword evidence="3" id="KW-0560">Oxidoreductase</keyword>
<evidence type="ECO:0000259" key="5">
    <source>
        <dbReference type="Pfam" id="PF00296"/>
    </source>
</evidence>
<organism evidence="6 7">
    <name type="scientific">Dictyobacter formicarum</name>
    <dbReference type="NCBI Taxonomy" id="2778368"/>
    <lineage>
        <taxon>Bacteria</taxon>
        <taxon>Bacillati</taxon>
        <taxon>Chloroflexota</taxon>
        <taxon>Ktedonobacteria</taxon>
        <taxon>Ktedonobacterales</taxon>
        <taxon>Dictyobacteraceae</taxon>
        <taxon>Dictyobacter</taxon>
    </lineage>
</organism>
<dbReference type="InterPro" id="IPR011251">
    <property type="entry name" value="Luciferase-like_dom"/>
</dbReference>
<feature type="domain" description="Luciferase-like" evidence="5">
    <location>
        <begin position="5"/>
        <end position="242"/>
    </location>
</feature>